<name>A0A8T2P9L8_9TELE</name>
<feature type="region of interest" description="Disordered" evidence="1">
    <location>
        <begin position="231"/>
        <end position="275"/>
    </location>
</feature>
<feature type="domain" description="DUF4537" evidence="2">
    <location>
        <begin position="26"/>
        <end position="143"/>
    </location>
</feature>
<gene>
    <name evidence="3" type="ORF">JZ751_029256</name>
</gene>
<evidence type="ECO:0000256" key="1">
    <source>
        <dbReference type="SAM" id="MobiDB-lite"/>
    </source>
</evidence>
<sequence length="275" mass="31346">MVLDAETGIPEYVRTARLLLPKVSPGQEVLARWAQDGWYHRSSVVHSCGDQSYFLQSKEGALERVWREDIITERDDSSQEVKEEDPIIGAHPLYPERYCPGVVLAITGDLQVKVRYYDGTEVLVLREQIFLIPAQKFERDVAYLLECEERWVGQPDREWIFGKWSWSRALTVGDYMLAPIRHSPLTFLPGVVQGTSGTVLHIQFINGKSCQPAETHHCFWLSEEQFSTAAQHYNSQRQRGTVEEEDEDKEGQGEEGSEDELDESVYSSDSSTSSL</sequence>
<accession>A0A8T2P9L8</accession>
<proteinExistence type="predicted"/>
<dbReference type="InterPro" id="IPR032770">
    <property type="entry name" value="DUF4537"/>
</dbReference>
<feature type="domain" description="DUF4537" evidence="2">
    <location>
        <begin position="155"/>
        <end position="232"/>
    </location>
</feature>
<dbReference type="AlphaFoldDB" id="A0A8T2P9L8"/>
<dbReference type="OrthoDB" id="10021393at2759"/>
<comment type="caution">
    <text evidence="3">The sequence shown here is derived from an EMBL/GenBank/DDBJ whole genome shotgun (WGS) entry which is preliminary data.</text>
</comment>
<protein>
    <recommendedName>
        <fullName evidence="2">DUF4537 domain-containing protein</fullName>
    </recommendedName>
</protein>
<evidence type="ECO:0000313" key="3">
    <source>
        <dbReference type="EMBL" id="KAG9348939.1"/>
    </source>
</evidence>
<dbReference type="PANTHER" id="PTHR14343">
    <property type="entry name" value="VWFA DOMAIN-CONTAINING PROTEIN"/>
    <property type="match status" value="1"/>
</dbReference>
<dbReference type="EMBL" id="JAFBMS010000010">
    <property type="protein sequence ID" value="KAG9348939.1"/>
    <property type="molecule type" value="Genomic_DNA"/>
</dbReference>
<feature type="compositionally biased region" description="Acidic residues" evidence="1">
    <location>
        <begin position="243"/>
        <end position="263"/>
    </location>
</feature>
<dbReference type="PANTHER" id="PTHR14343:SF5">
    <property type="entry name" value="DUF4537 DOMAIN-CONTAINING PROTEIN"/>
    <property type="match status" value="1"/>
</dbReference>
<keyword evidence="4" id="KW-1185">Reference proteome</keyword>
<organism evidence="3 4">
    <name type="scientific">Albula glossodonta</name>
    <name type="common">roundjaw bonefish</name>
    <dbReference type="NCBI Taxonomy" id="121402"/>
    <lineage>
        <taxon>Eukaryota</taxon>
        <taxon>Metazoa</taxon>
        <taxon>Chordata</taxon>
        <taxon>Craniata</taxon>
        <taxon>Vertebrata</taxon>
        <taxon>Euteleostomi</taxon>
        <taxon>Actinopterygii</taxon>
        <taxon>Neopterygii</taxon>
        <taxon>Teleostei</taxon>
        <taxon>Albuliformes</taxon>
        <taxon>Albulidae</taxon>
        <taxon>Albula</taxon>
    </lineage>
</organism>
<evidence type="ECO:0000313" key="4">
    <source>
        <dbReference type="Proteomes" id="UP000824540"/>
    </source>
</evidence>
<dbReference type="Pfam" id="PF15057">
    <property type="entry name" value="DUF4537"/>
    <property type="match status" value="2"/>
</dbReference>
<feature type="compositionally biased region" description="Low complexity" evidence="1">
    <location>
        <begin position="264"/>
        <end position="275"/>
    </location>
</feature>
<dbReference type="Proteomes" id="UP000824540">
    <property type="component" value="Unassembled WGS sequence"/>
</dbReference>
<reference evidence="3" key="1">
    <citation type="thesis" date="2021" institute="BYU ScholarsArchive" country="Provo, UT, USA">
        <title>Applications of and Algorithms for Genome Assembly and Genomic Analyses with an Emphasis on Marine Teleosts.</title>
        <authorList>
            <person name="Pickett B.D."/>
        </authorList>
    </citation>
    <scope>NUCLEOTIDE SEQUENCE</scope>
    <source>
        <strain evidence="3">HI-2016</strain>
    </source>
</reference>
<evidence type="ECO:0000259" key="2">
    <source>
        <dbReference type="Pfam" id="PF15057"/>
    </source>
</evidence>